<accession>A0A7I8DBS4</accession>
<dbReference type="KEGG" id="eff:skT53_25930"/>
<dbReference type="RefSeq" id="WP_200757806.1">
    <property type="nucleotide sequence ID" value="NZ_AP023366.1"/>
</dbReference>
<dbReference type="InterPro" id="IPR036928">
    <property type="entry name" value="AS_sf"/>
</dbReference>
<dbReference type="GO" id="GO:0003824">
    <property type="term" value="F:catalytic activity"/>
    <property type="evidence" value="ECO:0007669"/>
    <property type="project" value="InterPro"/>
</dbReference>
<dbReference type="InterPro" id="IPR023631">
    <property type="entry name" value="Amidase_dom"/>
</dbReference>
<feature type="domain" description="Amidase" evidence="1">
    <location>
        <begin position="29"/>
        <end position="452"/>
    </location>
</feature>
<proteinExistence type="predicted"/>
<gene>
    <name evidence="2" type="ORF">skT53_25930</name>
</gene>
<dbReference type="AlphaFoldDB" id="A0A7I8DBS4"/>
<protein>
    <submittedName>
        <fullName evidence="2">Amidase</fullName>
    </submittedName>
</protein>
<dbReference type="PANTHER" id="PTHR11895:SF176">
    <property type="entry name" value="AMIDASE AMID-RELATED"/>
    <property type="match status" value="1"/>
</dbReference>
<dbReference type="PANTHER" id="PTHR11895">
    <property type="entry name" value="TRANSAMIDASE"/>
    <property type="match status" value="1"/>
</dbReference>
<sequence length="471" mass="51755">MTASNSDILLGSLTDLSDSIRQKRVSPVEVTQQALDRIEQTNPKLNAFITVLQEKAIENARTAEREIVEGNWRGPLHGVPIGLKDLVFTEGVRTTMGARIFKDYIPDYSATVVNKLEEAGAVLLGKLNTHEFAYGPTGDRSFFGPVKNPYDLEKITGGSSSGSGAAVAAGMVFAALGTDTGGSIRIPAAHCGIVGMKPTFGRVSKYGVYPLAWTLDHIGPMTRTVRDNAILLNVLAGYDPKDPYTVQLETEDFTRLLEQGVKNSVIGVPSNFYFDYLDPEVEREVRQAIELFRRLGADIREIEIPQLPDTLLAQQITIKSEAYAIHRQLLEERGTEYDEEVKERLLTGIDTKAYEYVDAQELRQAGRRAYLETLQKVDLLLAPATPILPTPIGQRDILFGGKTDNVRAVITRLTGPTNVTGLPSLVVPCGFSQSGLPIGLQLIGKPYEEANLYRFGYAFEQEIGLPKGKRV</sequence>
<dbReference type="SUPFAM" id="SSF75304">
    <property type="entry name" value="Amidase signature (AS) enzymes"/>
    <property type="match status" value="1"/>
</dbReference>
<evidence type="ECO:0000313" key="3">
    <source>
        <dbReference type="Proteomes" id="UP000593802"/>
    </source>
</evidence>
<reference evidence="2 3" key="1">
    <citation type="submission" date="2020-08" db="EMBL/GenBank/DDBJ databases">
        <title>Complete Genome Sequence of Effusibacillus dendaii Strain skT53, Isolated from Farmland soil.</title>
        <authorList>
            <person name="Konishi T."/>
            <person name="Kawasaki H."/>
        </authorList>
    </citation>
    <scope>NUCLEOTIDE SEQUENCE [LARGE SCALE GENOMIC DNA]</scope>
    <source>
        <strain evidence="3">skT53</strain>
    </source>
</reference>
<evidence type="ECO:0000259" key="1">
    <source>
        <dbReference type="Pfam" id="PF01425"/>
    </source>
</evidence>
<dbReference type="InterPro" id="IPR020556">
    <property type="entry name" value="Amidase_CS"/>
</dbReference>
<dbReference type="Pfam" id="PF01425">
    <property type="entry name" value="Amidase"/>
    <property type="match status" value="1"/>
</dbReference>
<keyword evidence="3" id="KW-1185">Reference proteome</keyword>
<dbReference type="EMBL" id="AP023366">
    <property type="protein sequence ID" value="BCJ87608.1"/>
    <property type="molecule type" value="Genomic_DNA"/>
</dbReference>
<dbReference type="InterPro" id="IPR000120">
    <property type="entry name" value="Amidase"/>
</dbReference>
<organism evidence="2 3">
    <name type="scientific">Effusibacillus dendaii</name>
    <dbReference type="NCBI Taxonomy" id="2743772"/>
    <lineage>
        <taxon>Bacteria</taxon>
        <taxon>Bacillati</taxon>
        <taxon>Bacillota</taxon>
        <taxon>Bacilli</taxon>
        <taxon>Bacillales</taxon>
        <taxon>Alicyclobacillaceae</taxon>
        <taxon>Effusibacillus</taxon>
    </lineage>
</organism>
<name>A0A7I8DBS4_9BACL</name>
<dbReference type="PROSITE" id="PS00571">
    <property type="entry name" value="AMIDASES"/>
    <property type="match status" value="1"/>
</dbReference>
<dbReference type="Proteomes" id="UP000593802">
    <property type="component" value="Chromosome"/>
</dbReference>
<dbReference type="Gene3D" id="3.90.1300.10">
    <property type="entry name" value="Amidase signature (AS) domain"/>
    <property type="match status" value="1"/>
</dbReference>
<evidence type="ECO:0000313" key="2">
    <source>
        <dbReference type="EMBL" id="BCJ87608.1"/>
    </source>
</evidence>